<evidence type="ECO:0000256" key="1">
    <source>
        <dbReference type="SAM" id="Phobius"/>
    </source>
</evidence>
<dbReference type="AlphaFoldDB" id="A0A6H1Z7B4"/>
<proteinExistence type="predicted"/>
<evidence type="ECO:0008006" key="4">
    <source>
        <dbReference type="Google" id="ProtNLM"/>
    </source>
</evidence>
<keyword evidence="1" id="KW-0812">Transmembrane</keyword>
<dbReference type="Pfam" id="PF10734">
    <property type="entry name" value="DUF2523"/>
    <property type="match status" value="1"/>
</dbReference>
<sequence>MPWIPVVLAWLGSELVFRVLVSLGMGLLTFGIYTTAVDTLKTQVETAYAGLPANMMAFAEIVGLGEFVAIVLTALVTRAAYDFMPRFGRKPA</sequence>
<feature type="transmembrane region" description="Helical" evidence="1">
    <location>
        <begin position="56"/>
        <end position="81"/>
    </location>
</feature>
<evidence type="ECO:0000313" key="3">
    <source>
        <dbReference type="EMBL" id="QJA72178.1"/>
    </source>
</evidence>
<dbReference type="InterPro" id="IPR019670">
    <property type="entry name" value="DUF2523"/>
</dbReference>
<keyword evidence="1" id="KW-0472">Membrane</keyword>
<dbReference type="EMBL" id="MT141931">
    <property type="protein sequence ID" value="QJA72178.1"/>
    <property type="molecule type" value="Genomic_DNA"/>
</dbReference>
<keyword evidence="1" id="KW-1133">Transmembrane helix</keyword>
<accession>A0A6H1Z7B4</accession>
<feature type="transmembrane region" description="Helical" evidence="1">
    <location>
        <begin position="15"/>
        <end position="36"/>
    </location>
</feature>
<protein>
    <recommendedName>
        <fullName evidence="4">DUF2523 domain-containing protein</fullName>
    </recommendedName>
</protein>
<evidence type="ECO:0000313" key="2">
    <source>
        <dbReference type="EMBL" id="QJA43277.1"/>
    </source>
</evidence>
<organism evidence="2">
    <name type="scientific">viral metagenome</name>
    <dbReference type="NCBI Taxonomy" id="1070528"/>
    <lineage>
        <taxon>unclassified sequences</taxon>
        <taxon>metagenomes</taxon>
        <taxon>organismal metagenomes</taxon>
    </lineage>
</organism>
<reference evidence="2" key="1">
    <citation type="submission" date="2020-03" db="EMBL/GenBank/DDBJ databases">
        <title>The deep terrestrial virosphere.</title>
        <authorList>
            <person name="Holmfeldt K."/>
            <person name="Nilsson E."/>
            <person name="Simone D."/>
            <person name="Lopez-Fernandez M."/>
            <person name="Wu X."/>
            <person name="de Brujin I."/>
            <person name="Lundin D."/>
            <person name="Andersson A."/>
            <person name="Bertilsson S."/>
            <person name="Dopson M."/>
        </authorList>
    </citation>
    <scope>NUCLEOTIDE SEQUENCE</scope>
    <source>
        <strain evidence="3">MM415A02862</strain>
        <strain evidence="2">MM415B03485</strain>
    </source>
</reference>
<dbReference type="EMBL" id="MT142959">
    <property type="protein sequence ID" value="QJA43277.1"/>
    <property type="molecule type" value="Genomic_DNA"/>
</dbReference>
<name>A0A6H1Z7B4_9ZZZZ</name>
<gene>
    <name evidence="3" type="ORF">MM415A02862_0002</name>
    <name evidence="2" type="ORF">MM415B03485_0002</name>
</gene>